<dbReference type="SUPFAM" id="SSF52540">
    <property type="entry name" value="P-loop containing nucleoside triphosphate hydrolases"/>
    <property type="match status" value="1"/>
</dbReference>
<keyword evidence="2" id="KW-0547">Nucleotide-binding</keyword>
<dbReference type="InterPro" id="IPR045058">
    <property type="entry name" value="GIMA/IAN/Toc"/>
</dbReference>
<dbReference type="GO" id="GO:0005525">
    <property type="term" value="F:GTP binding"/>
    <property type="evidence" value="ECO:0007669"/>
    <property type="project" value="UniProtKB-KW"/>
</dbReference>
<comment type="similarity">
    <text evidence="1">Belongs to the TRAFAC class TrmE-Era-EngA-EngB-Septin-like GTPase superfamily. AIG1/Toc34/Toc159-like paraseptin GTPase family. IAN subfamily.</text>
</comment>
<evidence type="ECO:0000256" key="1">
    <source>
        <dbReference type="ARBA" id="ARBA00008535"/>
    </source>
</evidence>
<gene>
    <name evidence="5" type="ORF">ANANG_G00133470</name>
</gene>
<evidence type="ECO:0000256" key="3">
    <source>
        <dbReference type="ARBA" id="ARBA00023134"/>
    </source>
</evidence>
<organism evidence="5 6">
    <name type="scientific">Anguilla anguilla</name>
    <name type="common">European freshwater eel</name>
    <name type="synonym">Muraena anguilla</name>
    <dbReference type="NCBI Taxonomy" id="7936"/>
    <lineage>
        <taxon>Eukaryota</taxon>
        <taxon>Metazoa</taxon>
        <taxon>Chordata</taxon>
        <taxon>Craniata</taxon>
        <taxon>Vertebrata</taxon>
        <taxon>Euteleostomi</taxon>
        <taxon>Actinopterygii</taxon>
        <taxon>Neopterygii</taxon>
        <taxon>Teleostei</taxon>
        <taxon>Anguilliformes</taxon>
        <taxon>Anguillidae</taxon>
        <taxon>Anguilla</taxon>
    </lineage>
</organism>
<keyword evidence="6" id="KW-1185">Reference proteome</keyword>
<dbReference type="PANTHER" id="PTHR10903">
    <property type="entry name" value="GTPASE, IMAP FAMILY MEMBER-RELATED"/>
    <property type="match status" value="1"/>
</dbReference>
<dbReference type="AlphaFoldDB" id="A0A9D3MCF6"/>
<accession>A0A9D3MCF6</accession>
<dbReference type="InterPro" id="IPR027417">
    <property type="entry name" value="P-loop_NTPase"/>
</dbReference>
<dbReference type="Pfam" id="PF04548">
    <property type="entry name" value="AIG1"/>
    <property type="match status" value="1"/>
</dbReference>
<dbReference type="InterPro" id="IPR006703">
    <property type="entry name" value="G_AIG1"/>
</dbReference>
<proteinExistence type="inferred from homology"/>
<dbReference type="PANTHER" id="PTHR10903:SF103">
    <property type="entry name" value="GTPASE IMAP FAMILY MEMBER GIMD1"/>
    <property type="match status" value="1"/>
</dbReference>
<protein>
    <recommendedName>
        <fullName evidence="4">AIG1-type G domain-containing protein</fullName>
    </recommendedName>
</protein>
<dbReference type="PROSITE" id="PS51720">
    <property type="entry name" value="G_AIG1"/>
    <property type="match status" value="1"/>
</dbReference>
<evidence type="ECO:0000259" key="4">
    <source>
        <dbReference type="PROSITE" id="PS51720"/>
    </source>
</evidence>
<dbReference type="EMBL" id="JAFIRN010000007">
    <property type="protein sequence ID" value="KAG5844938.1"/>
    <property type="molecule type" value="Genomic_DNA"/>
</dbReference>
<dbReference type="Proteomes" id="UP001044222">
    <property type="component" value="Chromosome 7"/>
</dbReference>
<evidence type="ECO:0000313" key="5">
    <source>
        <dbReference type="EMBL" id="KAG5844938.1"/>
    </source>
</evidence>
<evidence type="ECO:0000256" key="2">
    <source>
        <dbReference type="ARBA" id="ARBA00022741"/>
    </source>
</evidence>
<evidence type="ECO:0000313" key="6">
    <source>
        <dbReference type="Proteomes" id="UP001044222"/>
    </source>
</evidence>
<dbReference type="Gene3D" id="3.40.50.300">
    <property type="entry name" value="P-loop containing nucleotide triphosphate hydrolases"/>
    <property type="match status" value="1"/>
</dbReference>
<feature type="domain" description="AIG1-type G" evidence="4">
    <location>
        <begin position="8"/>
        <end position="216"/>
    </location>
</feature>
<sequence length="216" mass="23784">MDPDELKVQRLNVLLLGGPQSGKSATGNALLGSADFPSRLCPGAVTRECRLGRRAFPAFLRRQGSEVTLQLRVLDTPAYPSPGLSSEQARERIVGNVERALDPGPHAVALVRRADVPFGEEDARLVHLAQDLLGPAWRSHTLLVLSHSDSLHRAGMRGEEYLKQAPEALQALLESLGHRHHFLDNSAAWLQTEGRPLLDKLLAIARHNKYQALQLR</sequence>
<comment type="caution">
    <text evidence="5">The sequence shown here is derived from an EMBL/GenBank/DDBJ whole genome shotgun (WGS) entry which is preliminary data.</text>
</comment>
<reference evidence="5" key="1">
    <citation type="submission" date="2021-01" db="EMBL/GenBank/DDBJ databases">
        <title>A chromosome-scale assembly of European eel, Anguilla anguilla.</title>
        <authorList>
            <person name="Henkel C."/>
            <person name="Jong-Raadsen S.A."/>
            <person name="Dufour S."/>
            <person name="Weltzien F.-A."/>
            <person name="Palstra A.P."/>
            <person name="Pelster B."/>
            <person name="Spaink H.P."/>
            <person name="Van Den Thillart G.E."/>
            <person name="Jansen H."/>
            <person name="Zahm M."/>
            <person name="Klopp C."/>
            <person name="Cedric C."/>
            <person name="Louis A."/>
            <person name="Berthelot C."/>
            <person name="Parey E."/>
            <person name="Roest Crollius H."/>
            <person name="Montfort J."/>
            <person name="Robinson-Rechavi M."/>
            <person name="Bucao C."/>
            <person name="Bouchez O."/>
            <person name="Gislard M."/>
            <person name="Lluch J."/>
            <person name="Milhes M."/>
            <person name="Lampietro C."/>
            <person name="Lopez Roques C."/>
            <person name="Donnadieu C."/>
            <person name="Braasch I."/>
            <person name="Desvignes T."/>
            <person name="Postlethwait J."/>
            <person name="Bobe J."/>
            <person name="Guiguen Y."/>
            <person name="Dirks R."/>
        </authorList>
    </citation>
    <scope>NUCLEOTIDE SEQUENCE</scope>
    <source>
        <strain evidence="5">Tag_6206</strain>
        <tissue evidence="5">Liver</tissue>
    </source>
</reference>
<keyword evidence="3" id="KW-0342">GTP-binding</keyword>
<name>A0A9D3MCF6_ANGAN</name>